<evidence type="ECO:0000259" key="1">
    <source>
        <dbReference type="PROSITE" id="PS50192"/>
    </source>
</evidence>
<protein>
    <recommendedName>
        <fullName evidence="1">t-SNARE coiled-coil homology domain-containing protein</fullName>
    </recommendedName>
</protein>
<dbReference type="InterPro" id="IPR031350">
    <property type="entry name" value="Goodbye_dom"/>
</dbReference>
<feature type="non-terminal residue" evidence="2">
    <location>
        <position position="277"/>
    </location>
</feature>
<accession>A0A9P5T602</accession>
<keyword evidence="3" id="KW-1185">Reference proteome</keyword>
<evidence type="ECO:0000313" key="2">
    <source>
        <dbReference type="EMBL" id="KAF8476633.1"/>
    </source>
</evidence>
<evidence type="ECO:0000313" key="3">
    <source>
        <dbReference type="Proteomes" id="UP000759537"/>
    </source>
</evidence>
<organism evidence="2 3">
    <name type="scientific">Russula ochroleuca</name>
    <dbReference type="NCBI Taxonomy" id="152965"/>
    <lineage>
        <taxon>Eukaryota</taxon>
        <taxon>Fungi</taxon>
        <taxon>Dikarya</taxon>
        <taxon>Basidiomycota</taxon>
        <taxon>Agaricomycotina</taxon>
        <taxon>Agaricomycetes</taxon>
        <taxon>Russulales</taxon>
        <taxon>Russulaceae</taxon>
        <taxon>Russula</taxon>
    </lineage>
</organism>
<reference evidence="2" key="1">
    <citation type="submission" date="2019-10" db="EMBL/GenBank/DDBJ databases">
        <authorList>
            <consortium name="DOE Joint Genome Institute"/>
            <person name="Kuo A."/>
            <person name="Miyauchi S."/>
            <person name="Kiss E."/>
            <person name="Drula E."/>
            <person name="Kohler A."/>
            <person name="Sanchez-Garcia M."/>
            <person name="Andreopoulos B."/>
            <person name="Barry K.W."/>
            <person name="Bonito G."/>
            <person name="Buee M."/>
            <person name="Carver A."/>
            <person name="Chen C."/>
            <person name="Cichocki N."/>
            <person name="Clum A."/>
            <person name="Culley D."/>
            <person name="Crous P.W."/>
            <person name="Fauchery L."/>
            <person name="Girlanda M."/>
            <person name="Hayes R."/>
            <person name="Keri Z."/>
            <person name="LaButti K."/>
            <person name="Lipzen A."/>
            <person name="Lombard V."/>
            <person name="Magnuson J."/>
            <person name="Maillard F."/>
            <person name="Morin E."/>
            <person name="Murat C."/>
            <person name="Nolan M."/>
            <person name="Ohm R."/>
            <person name="Pangilinan J."/>
            <person name="Pereira M."/>
            <person name="Perotto S."/>
            <person name="Peter M."/>
            <person name="Riley R."/>
            <person name="Sitrit Y."/>
            <person name="Stielow B."/>
            <person name="Szollosi G."/>
            <person name="Zifcakova L."/>
            <person name="Stursova M."/>
            <person name="Spatafora J.W."/>
            <person name="Tedersoo L."/>
            <person name="Vaario L.-M."/>
            <person name="Yamada A."/>
            <person name="Yan M."/>
            <person name="Wang P."/>
            <person name="Xu J."/>
            <person name="Bruns T."/>
            <person name="Baldrian P."/>
            <person name="Vilgalys R."/>
            <person name="Henrissat B."/>
            <person name="Grigoriev I.V."/>
            <person name="Hibbett D."/>
            <person name="Nagy L.G."/>
            <person name="Martin F.M."/>
        </authorList>
    </citation>
    <scope>NUCLEOTIDE SEQUENCE</scope>
    <source>
        <strain evidence="2">Prilba</strain>
    </source>
</reference>
<dbReference type="PROSITE" id="PS50192">
    <property type="entry name" value="T_SNARE"/>
    <property type="match status" value="1"/>
</dbReference>
<dbReference type="InterPro" id="IPR000727">
    <property type="entry name" value="T_SNARE_dom"/>
</dbReference>
<feature type="domain" description="T-SNARE coiled-coil homology" evidence="1">
    <location>
        <begin position="216"/>
        <end position="277"/>
    </location>
</feature>
<reference evidence="2" key="2">
    <citation type="journal article" date="2020" name="Nat. Commun.">
        <title>Large-scale genome sequencing of mycorrhizal fungi provides insights into the early evolution of symbiotic traits.</title>
        <authorList>
            <person name="Miyauchi S."/>
            <person name="Kiss E."/>
            <person name="Kuo A."/>
            <person name="Drula E."/>
            <person name="Kohler A."/>
            <person name="Sanchez-Garcia M."/>
            <person name="Morin E."/>
            <person name="Andreopoulos B."/>
            <person name="Barry K.W."/>
            <person name="Bonito G."/>
            <person name="Buee M."/>
            <person name="Carver A."/>
            <person name="Chen C."/>
            <person name="Cichocki N."/>
            <person name="Clum A."/>
            <person name="Culley D."/>
            <person name="Crous P.W."/>
            <person name="Fauchery L."/>
            <person name="Girlanda M."/>
            <person name="Hayes R.D."/>
            <person name="Keri Z."/>
            <person name="LaButti K."/>
            <person name="Lipzen A."/>
            <person name="Lombard V."/>
            <person name="Magnuson J."/>
            <person name="Maillard F."/>
            <person name="Murat C."/>
            <person name="Nolan M."/>
            <person name="Ohm R.A."/>
            <person name="Pangilinan J."/>
            <person name="Pereira M.F."/>
            <person name="Perotto S."/>
            <person name="Peter M."/>
            <person name="Pfister S."/>
            <person name="Riley R."/>
            <person name="Sitrit Y."/>
            <person name="Stielow J.B."/>
            <person name="Szollosi G."/>
            <person name="Zifcakova L."/>
            <person name="Stursova M."/>
            <person name="Spatafora J.W."/>
            <person name="Tedersoo L."/>
            <person name="Vaario L.M."/>
            <person name="Yamada A."/>
            <person name="Yan M."/>
            <person name="Wang P."/>
            <person name="Xu J."/>
            <person name="Bruns T."/>
            <person name="Baldrian P."/>
            <person name="Vilgalys R."/>
            <person name="Dunand C."/>
            <person name="Henrissat B."/>
            <person name="Grigoriev I.V."/>
            <person name="Hibbett D."/>
            <person name="Nagy L.G."/>
            <person name="Martin F.M."/>
        </authorList>
    </citation>
    <scope>NUCLEOTIDE SEQUENCE</scope>
    <source>
        <strain evidence="2">Prilba</strain>
    </source>
</reference>
<dbReference type="Gene3D" id="1.20.5.170">
    <property type="match status" value="1"/>
</dbReference>
<dbReference type="AlphaFoldDB" id="A0A9P5T602"/>
<sequence length="277" mass="30696">MSQAHLNASSSSSSNFQLVLSAALDAYEKRTKNKLLTHPLAAQLQSCNSPTAIISVLQDLIQQFDRRRRSDERLTNWLNPTVNVLYAFASTLGQGVGLVFSPANVVFSGIGVLLLAAKDVDASQDVLIDIFVRIEGFFKRLESYTEVQPTVAMTDVIVKIIIEVLSILAIATKEVKGGRSKKFLKKLLGKNNIEDALKKLDTLTMEEARMAIAETLKVTNRVDDKVDKVDDKVAKVDDKVDKVDDKVDKVDDTVNRMDDTVNRVDDKVDKVDDTVDK</sequence>
<proteinExistence type="predicted"/>
<comment type="caution">
    <text evidence="2">The sequence shown here is derived from an EMBL/GenBank/DDBJ whole genome shotgun (WGS) entry which is preliminary data.</text>
</comment>
<dbReference type="EMBL" id="WHVB01000014">
    <property type="protein sequence ID" value="KAF8476633.1"/>
    <property type="molecule type" value="Genomic_DNA"/>
</dbReference>
<dbReference type="Pfam" id="PF17109">
    <property type="entry name" value="Goodbye"/>
    <property type="match status" value="1"/>
</dbReference>
<name>A0A9P5T602_9AGAM</name>
<gene>
    <name evidence="2" type="ORF">DFH94DRAFT_855129</name>
</gene>
<dbReference type="Proteomes" id="UP000759537">
    <property type="component" value="Unassembled WGS sequence"/>
</dbReference>